<keyword evidence="2" id="KW-1185">Reference proteome</keyword>
<gene>
    <name evidence="1" type="ORF">THIOM_000716</name>
</gene>
<dbReference type="Proteomes" id="UP000076962">
    <property type="component" value="Unassembled WGS sequence"/>
</dbReference>
<dbReference type="AlphaFoldDB" id="A0A176S5P0"/>
<organism evidence="1 2">
    <name type="scientific">Candidatus Thiomargarita nelsonii</name>
    <dbReference type="NCBI Taxonomy" id="1003181"/>
    <lineage>
        <taxon>Bacteria</taxon>
        <taxon>Pseudomonadati</taxon>
        <taxon>Pseudomonadota</taxon>
        <taxon>Gammaproteobacteria</taxon>
        <taxon>Thiotrichales</taxon>
        <taxon>Thiotrichaceae</taxon>
        <taxon>Thiomargarita</taxon>
    </lineage>
</organism>
<evidence type="ECO:0000313" key="1">
    <source>
        <dbReference type="EMBL" id="OAD23452.1"/>
    </source>
</evidence>
<sequence>MTRSISSSENPESFRLLIGLPIDNIGILIFAPFLTICTKGIEIIITPLTPRFPILILITPRIFW</sequence>
<accession>A0A176S5P0</accession>
<comment type="caution">
    <text evidence="1">The sequence shown here is derived from an EMBL/GenBank/DDBJ whole genome shotgun (WGS) entry which is preliminary data.</text>
</comment>
<protein>
    <submittedName>
        <fullName evidence="1">Uncharacterized protein</fullName>
    </submittedName>
</protein>
<evidence type="ECO:0000313" key="2">
    <source>
        <dbReference type="Proteomes" id="UP000076962"/>
    </source>
</evidence>
<proteinExistence type="predicted"/>
<name>A0A176S5P0_9GAMM</name>
<dbReference type="EMBL" id="LUTY01000359">
    <property type="protein sequence ID" value="OAD23452.1"/>
    <property type="molecule type" value="Genomic_DNA"/>
</dbReference>
<reference evidence="1 2" key="1">
    <citation type="submission" date="2016-05" db="EMBL/GenBank/DDBJ databases">
        <title>Single-cell genome of chain-forming Candidatus Thiomargarita nelsonii and comparison to other large sulfur-oxidizing bacteria.</title>
        <authorList>
            <person name="Winkel M."/>
            <person name="Salman V."/>
            <person name="Woyke T."/>
            <person name="Schulz-Vogt H."/>
            <person name="Richter M."/>
            <person name="Flood B."/>
            <person name="Bailey J."/>
            <person name="Amann R."/>
            <person name="Mussmann M."/>
        </authorList>
    </citation>
    <scope>NUCLEOTIDE SEQUENCE [LARGE SCALE GENOMIC DNA]</scope>
    <source>
        <strain evidence="1 2">THI036</strain>
    </source>
</reference>